<gene>
    <name evidence="3" type="primary">rfaF_2</name>
    <name evidence="3" type="ORF">VST7929_02634</name>
</gene>
<dbReference type="Gene3D" id="3.40.50.2000">
    <property type="entry name" value="Glycogen Phosphorylase B"/>
    <property type="match status" value="2"/>
</dbReference>
<evidence type="ECO:0000313" key="4">
    <source>
        <dbReference type="Proteomes" id="UP000838672"/>
    </source>
</evidence>
<keyword evidence="4" id="KW-1185">Reference proteome</keyword>
<sequence>MKKVLVIRNDKIGDFMLAWPAFAMLKQSMPELEVTALVPGYTQALAQACPWIDHVLLDPTKNAEKSAIHALKTSIRDAQFDAVISIFSTGYNAKLIWRAGIPYRLAPATKLAQLAYNKRVVQRRSRSEKPEFEYNLDLIRRFVQDQGRTVVEPQAPYWQFTVSELQEQRKKLAQMLTLDSERPWIMVHAGTGGSANNLSMQQYAQLLDGLLEQQPQAQVVITAGPGEEVQATELAELMQYSAVIYAKNDGLVDFGRSLACAALFVAGSTGPLHMAAALNVPTVGFFPSKRSSTPLRWRPLNTTERHLAFTPPQDVQGADQANMALIDIDKVLTQLAHGFAADALK</sequence>
<dbReference type="PANTHER" id="PTHR30160:SF15">
    <property type="entry name" value="GLYCOSYLTRANSFERASE HI_0523-RELATED"/>
    <property type="match status" value="1"/>
</dbReference>
<dbReference type="PANTHER" id="PTHR30160">
    <property type="entry name" value="TETRAACYLDISACCHARIDE 4'-KINASE-RELATED"/>
    <property type="match status" value="1"/>
</dbReference>
<evidence type="ECO:0000256" key="2">
    <source>
        <dbReference type="ARBA" id="ARBA00022679"/>
    </source>
</evidence>
<dbReference type="Pfam" id="PF01075">
    <property type="entry name" value="Glyco_transf_9"/>
    <property type="match status" value="1"/>
</dbReference>
<reference evidence="3" key="1">
    <citation type="submission" date="2021-11" db="EMBL/GenBank/DDBJ databases">
        <authorList>
            <person name="Rodrigo-Torres L."/>
            <person name="Arahal R. D."/>
            <person name="Lucena T."/>
        </authorList>
    </citation>
    <scope>NUCLEOTIDE SEQUENCE</scope>
    <source>
        <strain evidence="3">CECT 7929</strain>
    </source>
</reference>
<evidence type="ECO:0000256" key="1">
    <source>
        <dbReference type="ARBA" id="ARBA00022676"/>
    </source>
</evidence>
<comment type="caution">
    <text evidence="3">The sequence shown here is derived from an EMBL/GenBank/DDBJ whole genome shotgun (WGS) entry which is preliminary data.</text>
</comment>
<accession>A0ABM8ZWP7</accession>
<keyword evidence="1" id="KW-0328">Glycosyltransferase</keyword>
<organism evidence="3 4">
    <name type="scientific">Vibrio stylophorae</name>
    <dbReference type="NCBI Taxonomy" id="659351"/>
    <lineage>
        <taxon>Bacteria</taxon>
        <taxon>Pseudomonadati</taxon>
        <taxon>Pseudomonadota</taxon>
        <taxon>Gammaproteobacteria</taxon>
        <taxon>Vibrionales</taxon>
        <taxon>Vibrionaceae</taxon>
        <taxon>Vibrio</taxon>
    </lineage>
</organism>
<dbReference type="SUPFAM" id="SSF53756">
    <property type="entry name" value="UDP-Glycosyltransferase/glycogen phosphorylase"/>
    <property type="match status" value="1"/>
</dbReference>
<dbReference type="RefSeq" id="WP_237467696.1">
    <property type="nucleotide sequence ID" value="NZ_CAKLDI010000001.1"/>
</dbReference>
<dbReference type="EMBL" id="CAKLDI010000001">
    <property type="protein sequence ID" value="CAH0534684.1"/>
    <property type="molecule type" value="Genomic_DNA"/>
</dbReference>
<dbReference type="InterPro" id="IPR002201">
    <property type="entry name" value="Glyco_trans_9"/>
</dbReference>
<dbReference type="Proteomes" id="UP000838672">
    <property type="component" value="Unassembled WGS sequence"/>
</dbReference>
<dbReference type="InterPro" id="IPR051199">
    <property type="entry name" value="LPS_LOS_Heptosyltrfase"/>
</dbReference>
<proteinExistence type="predicted"/>
<name>A0ABM8ZWP7_9VIBR</name>
<dbReference type="CDD" id="cd03789">
    <property type="entry name" value="GT9_LPS_heptosyltransferase"/>
    <property type="match status" value="1"/>
</dbReference>
<dbReference type="EC" id="2.-.-.-" evidence="3"/>
<dbReference type="GO" id="GO:0016740">
    <property type="term" value="F:transferase activity"/>
    <property type="evidence" value="ECO:0007669"/>
    <property type="project" value="UniProtKB-KW"/>
</dbReference>
<keyword evidence="2 3" id="KW-0808">Transferase</keyword>
<protein>
    <submittedName>
        <fullName evidence="3">ADP-heptose--LPS heptosyltransferase 2</fullName>
        <ecNumber evidence="3">2.-.-.-</ecNumber>
    </submittedName>
</protein>
<evidence type="ECO:0000313" key="3">
    <source>
        <dbReference type="EMBL" id="CAH0534684.1"/>
    </source>
</evidence>